<dbReference type="AlphaFoldDB" id="A0A1H7NS57"/>
<name>A0A1H7NS57_9BURK</name>
<keyword evidence="3" id="KW-1185">Reference proteome</keyword>
<sequence>MATLARRAFKVALFVCLFVLSVRYIRPYPFPMTERHLAAWWRASDWLGIGDPEDLIFVAWVTIELLVAVLAYVAIMKLWRYCRS</sequence>
<evidence type="ECO:0000256" key="1">
    <source>
        <dbReference type="SAM" id="Phobius"/>
    </source>
</evidence>
<reference evidence="3" key="1">
    <citation type="submission" date="2016-10" db="EMBL/GenBank/DDBJ databases">
        <authorList>
            <person name="Varghese N."/>
            <person name="Submissions S."/>
        </authorList>
    </citation>
    <scope>NUCLEOTIDE SEQUENCE [LARGE SCALE GENOMIC DNA]</scope>
    <source>
        <strain evidence="3">LMG 26416</strain>
    </source>
</reference>
<keyword evidence="1" id="KW-1133">Transmembrane helix</keyword>
<gene>
    <name evidence="2" type="ORF">SAMN05192542_10652</name>
</gene>
<feature type="transmembrane region" description="Helical" evidence="1">
    <location>
        <begin position="55"/>
        <end position="75"/>
    </location>
</feature>
<evidence type="ECO:0000313" key="3">
    <source>
        <dbReference type="Proteomes" id="UP000199120"/>
    </source>
</evidence>
<accession>A0A1H7NS57</accession>
<protein>
    <submittedName>
        <fullName evidence="2">Uncharacterized protein</fullName>
    </submittedName>
</protein>
<keyword evidence="1" id="KW-0472">Membrane</keyword>
<dbReference type="RefSeq" id="WP_090550524.1">
    <property type="nucleotide sequence ID" value="NZ_FNSR01000002.1"/>
</dbReference>
<dbReference type="EMBL" id="FOAJ01000006">
    <property type="protein sequence ID" value="SEL26201.1"/>
    <property type="molecule type" value="Genomic_DNA"/>
</dbReference>
<organism evidence="2 3">
    <name type="scientific">Paraburkholderia caballeronis</name>
    <dbReference type="NCBI Taxonomy" id="416943"/>
    <lineage>
        <taxon>Bacteria</taxon>
        <taxon>Pseudomonadati</taxon>
        <taxon>Pseudomonadota</taxon>
        <taxon>Betaproteobacteria</taxon>
        <taxon>Burkholderiales</taxon>
        <taxon>Burkholderiaceae</taxon>
        <taxon>Paraburkholderia</taxon>
    </lineage>
</organism>
<proteinExistence type="predicted"/>
<dbReference type="OrthoDB" id="9102192at2"/>
<dbReference type="STRING" id="416943.SAMN05445871_5184"/>
<evidence type="ECO:0000313" key="2">
    <source>
        <dbReference type="EMBL" id="SEL26201.1"/>
    </source>
</evidence>
<dbReference type="Proteomes" id="UP000199120">
    <property type="component" value="Unassembled WGS sequence"/>
</dbReference>
<keyword evidence="1" id="KW-0812">Transmembrane</keyword>